<evidence type="ECO:0000256" key="6">
    <source>
        <dbReference type="RuleBase" id="RU362132"/>
    </source>
</evidence>
<evidence type="ECO:0000259" key="9">
    <source>
        <dbReference type="Pfam" id="PF02776"/>
    </source>
</evidence>
<organism evidence="10 11">
    <name type="scientific">Sphingomonas endophytica</name>
    <dbReference type="NCBI Taxonomy" id="869719"/>
    <lineage>
        <taxon>Bacteria</taxon>
        <taxon>Pseudomonadati</taxon>
        <taxon>Pseudomonadota</taxon>
        <taxon>Alphaproteobacteria</taxon>
        <taxon>Sphingomonadales</taxon>
        <taxon>Sphingomonadaceae</taxon>
        <taxon>Sphingomonas</taxon>
    </lineage>
</organism>
<dbReference type="Pfam" id="PF02775">
    <property type="entry name" value="TPP_enzyme_C"/>
    <property type="match status" value="1"/>
</dbReference>
<dbReference type="PANTHER" id="PTHR18968">
    <property type="entry name" value="THIAMINE PYROPHOSPHATE ENZYMES"/>
    <property type="match status" value="1"/>
</dbReference>
<dbReference type="InterPro" id="IPR045229">
    <property type="entry name" value="TPP_enz"/>
</dbReference>
<dbReference type="RefSeq" id="WP_058756347.1">
    <property type="nucleotide sequence ID" value="NZ_LDTB01000055.1"/>
</dbReference>
<dbReference type="Proteomes" id="UP000074310">
    <property type="component" value="Unassembled WGS sequence"/>
</dbReference>
<evidence type="ECO:0000256" key="1">
    <source>
        <dbReference type="ARBA" id="ARBA00001946"/>
    </source>
</evidence>
<dbReference type="InterPro" id="IPR029061">
    <property type="entry name" value="THDP-binding"/>
</dbReference>
<dbReference type="CDD" id="cd07035">
    <property type="entry name" value="TPP_PYR_POX_like"/>
    <property type="match status" value="1"/>
</dbReference>
<evidence type="ECO:0000259" key="7">
    <source>
        <dbReference type="Pfam" id="PF00205"/>
    </source>
</evidence>
<dbReference type="PANTHER" id="PTHR18968:SF166">
    <property type="entry name" value="2-HYDROXYACYL-COA LYASE 2"/>
    <property type="match status" value="1"/>
</dbReference>
<dbReference type="Gene3D" id="3.40.50.1220">
    <property type="entry name" value="TPP-binding domain"/>
    <property type="match status" value="1"/>
</dbReference>
<dbReference type="OrthoDB" id="4494979at2"/>
<feature type="domain" description="Thiamine pyrophosphate enzyme TPP-binding" evidence="8">
    <location>
        <begin position="395"/>
        <end position="541"/>
    </location>
</feature>
<dbReference type="EMBL" id="LDTB01000055">
    <property type="protein sequence ID" value="KTT70280.1"/>
    <property type="molecule type" value="Genomic_DNA"/>
</dbReference>
<dbReference type="GO" id="GO:0009099">
    <property type="term" value="P:L-valine biosynthetic process"/>
    <property type="evidence" value="ECO:0007669"/>
    <property type="project" value="TreeGrafter"/>
</dbReference>
<dbReference type="GO" id="GO:0050660">
    <property type="term" value="F:flavin adenine dinucleotide binding"/>
    <property type="evidence" value="ECO:0007669"/>
    <property type="project" value="TreeGrafter"/>
</dbReference>
<feature type="domain" description="Thiamine pyrophosphate enzyme central" evidence="7">
    <location>
        <begin position="199"/>
        <end position="332"/>
    </location>
</feature>
<sequence>MAEADHIHAATDGGTAVARAMSAAGVTTIFALHGGHLDAAFKGFLDEGITLVDTRHEACAGHAAEGWARVTGGLGVCMITAGPGFTNALTSMANARLDGVPVLFMAGAPPLREEALNVLQGGIDQIAMARPVVKHAVRITDPDRIADQIANAITIALGGRPGPVFVELPIDVLARPARLPAVLPRPVTAAPTAPLPAQVKQVVQLLEQAKRPVAILGSLARYQATPAQAAAFLDTLGIPVVQSSRALGLVDPAHPGYAHDPGAIAAATAGGEAPDLILMLGSRFGLFLAGRTRAFFPDDATIVQVHADAAEFGLIHAPALATTAHVGPFMDAVAAAWDRSADRFHDWRDTMRRASQAIGGEFSEETRSGKLNPYFAARAAVDGAPADTSFVLEGGEAGLWAGYHARVAHPGGVLTFGQLGALGTGFGFALGAAYARPGKPVVQITGDGAVGFHLQEFETMVRQRLPIVTVVLNNSCWGQSIHGQQILYGENYSCISVLGDIKYHEIAQGFGCYGERVTTLDEIGPAIARAFASGKPGCIDVTVDADLVLPMTAAMLGEAAPGEVMVPYYENFKL</sequence>
<dbReference type="Pfam" id="PF02776">
    <property type="entry name" value="TPP_enzyme_N"/>
    <property type="match status" value="1"/>
</dbReference>
<dbReference type="FunFam" id="3.40.50.970:FF:000007">
    <property type="entry name" value="Acetolactate synthase"/>
    <property type="match status" value="1"/>
</dbReference>
<dbReference type="InterPro" id="IPR029035">
    <property type="entry name" value="DHS-like_NAD/FAD-binding_dom"/>
</dbReference>
<dbReference type="GO" id="GO:0005948">
    <property type="term" value="C:acetolactate synthase complex"/>
    <property type="evidence" value="ECO:0007669"/>
    <property type="project" value="TreeGrafter"/>
</dbReference>
<comment type="caution">
    <text evidence="10">The sequence shown here is derived from an EMBL/GenBank/DDBJ whole genome shotgun (WGS) entry which is preliminary data.</text>
</comment>
<accession>A0A147HZ91</accession>
<dbReference type="GO" id="GO:0000287">
    <property type="term" value="F:magnesium ion binding"/>
    <property type="evidence" value="ECO:0007669"/>
    <property type="project" value="InterPro"/>
</dbReference>
<dbReference type="Gene3D" id="3.40.50.970">
    <property type="match status" value="2"/>
</dbReference>
<evidence type="ECO:0000256" key="3">
    <source>
        <dbReference type="ARBA" id="ARBA00007812"/>
    </source>
</evidence>
<evidence type="ECO:0000259" key="8">
    <source>
        <dbReference type="Pfam" id="PF02775"/>
    </source>
</evidence>
<keyword evidence="5 6" id="KW-0786">Thiamine pyrophosphate</keyword>
<keyword evidence="4" id="KW-0479">Metal-binding</keyword>
<evidence type="ECO:0000256" key="5">
    <source>
        <dbReference type="ARBA" id="ARBA00023052"/>
    </source>
</evidence>
<comment type="cofactor">
    <cofactor evidence="2">
        <name>thiamine diphosphate</name>
        <dbReference type="ChEBI" id="CHEBI:58937"/>
    </cofactor>
</comment>
<keyword evidence="11" id="KW-1185">Reference proteome</keyword>
<dbReference type="GO" id="GO:0003984">
    <property type="term" value="F:acetolactate synthase activity"/>
    <property type="evidence" value="ECO:0007669"/>
    <property type="project" value="TreeGrafter"/>
</dbReference>
<dbReference type="GO" id="GO:0030976">
    <property type="term" value="F:thiamine pyrophosphate binding"/>
    <property type="evidence" value="ECO:0007669"/>
    <property type="project" value="InterPro"/>
</dbReference>
<dbReference type="GO" id="GO:0009097">
    <property type="term" value="P:isoleucine biosynthetic process"/>
    <property type="evidence" value="ECO:0007669"/>
    <property type="project" value="TreeGrafter"/>
</dbReference>
<gene>
    <name evidence="10" type="ORF">NS334_12810</name>
</gene>
<dbReference type="PROSITE" id="PS00187">
    <property type="entry name" value="TPP_ENZYMES"/>
    <property type="match status" value="1"/>
</dbReference>
<dbReference type="SUPFAM" id="SSF52518">
    <property type="entry name" value="Thiamin diphosphate-binding fold (THDP-binding)"/>
    <property type="match status" value="2"/>
</dbReference>
<name>A0A147HZ91_9SPHN</name>
<comment type="cofactor">
    <cofactor evidence="1">
        <name>Mg(2+)</name>
        <dbReference type="ChEBI" id="CHEBI:18420"/>
    </cofactor>
</comment>
<proteinExistence type="inferred from homology"/>
<dbReference type="SUPFAM" id="SSF52467">
    <property type="entry name" value="DHS-like NAD/FAD-binding domain"/>
    <property type="match status" value="1"/>
</dbReference>
<protein>
    <recommendedName>
        <fullName evidence="12">Benzaldehyde lyase</fullName>
    </recommendedName>
</protein>
<comment type="similarity">
    <text evidence="3 6">Belongs to the TPP enzyme family.</text>
</comment>
<dbReference type="AlphaFoldDB" id="A0A147HZ91"/>
<dbReference type="CDD" id="cd02004">
    <property type="entry name" value="TPP_BZL_OCoD_HPCL"/>
    <property type="match status" value="1"/>
</dbReference>
<dbReference type="InterPro" id="IPR012000">
    <property type="entry name" value="Thiamin_PyroP_enz_cen_dom"/>
</dbReference>
<evidence type="ECO:0000313" key="10">
    <source>
        <dbReference type="EMBL" id="KTT70280.1"/>
    </source>
</evidence>
<evidence type="ECO:0000256" key="2">
    <source>
        <dbReference type="ARBA" id="ARBA00001964"/>
    </source>
</evidence>
<evidence type="ECO:0008006" key="12">
    <source>
        <dbReference type="Google" id="ProtNLM"/>
    </source>
</evidence>
<evidence type="ECO:0000313" key="11">
    <source>
        <dbReference type="Proteomes" id="UP000074310"/>
    </source>
</evidence>
<dbReference type="PATRIC" id="fig|869719.3.peg.2546"/>
<dbReference type="InterPro" id="IPR011766">
    <property type="entry name" value="TPP_enzyme_TPP-bd"/>
</dbReference>
<reference evidence="10 11" key="1">
    <citation type="journal article" date="2016" name="Front. Microbiol.">
        <title>Genomic Resource of Rice Seed Associated Bacteria.</title>
        <authorList>
            <person name="Midha S."/>
            <person name="Bansal K."/>
            <person name="Sharma S."/>
            <person name="Kumar N."/>
            <person name="Patil P.P."/>
            <person name="Chaudhry V."/>
            <person name="Patil P.B."/>
        </authorList>
    </citation>
    <scope>NUCLEOTIDE SEQUENCE [LARGE SCALE GENOMIC DNA]</scope>
    <source>
        <strain evidence="10 11">NS334</strain>
    </source>
</reference>
<evidence type="ECO:0000256" key="4">
    <source>
        <dbReference type="ARBA" id="ARBA00022723"/>
    </source>
</evidence>
<dbReference type="InterPro" id="IPR012001">
    <property type="entry name" value="Thiamin_PyroP_enz_TPP-bd_dom"/>
</dbReference>
<dbReference type="InterPro" id="IPR000399">
    <property type="entry name" value="TPP-bd_CS"/>
</dbReference>
<dbReference type="Pfam" id="PF00205">
    <property type="entry name" value="TPP_enzyme_M"/>
    <property type="match status" value="1"/>
</dbReference>
<feature type="domain" description="Thiamine pyrophosphate enzyme N-terminal TPP-binding" evidence="9">
    <location>
        <begin position="12"/>
        <end position="128"/>
    </location>
</feature>